<dbReference type="EMBL" id="CP021425">
    <property type="protein sequence ID" value="ARU55321.1"/>
    <property type="molecule type" value="Genomic_DNA"/>
</dbReference>
<dbReference type="GO" id="GO:0045152">
    <property type="term" value="F:antisigma factor binding"/>
    <property type="evidence" value="ECO:0007669"/>
    <property type="project" value="TreeGrafter"/>
</dbReference>
<dbReference type="Proteomes" id="UP000196027">
    <property type="component" value="Chromosome"/>
</dbReference>
<dbReference type="InterPro" id="IPR033436">
    <property type="entry name" value="MucB/RseB_C"/>
</dbReference>
<evidence type="ECO:0000256" key="2">
    <source>
        <dbReference type="ARBA" id="ARBA00008150"/>
    </source>
</evidence>
<dbReference type="PANTHER" id="PTHR38782:SF1">
    <property type="entry name" value="SIGMA-E FACTOR REGULATORY PROTEIN RSEB"/>
    <property type="match status" value="1"/>
</dbReference>
<dbReference type="Pfam" id="PF03888">
    <property type="entry name" value="MucB_RseB"/>
    <property type="match status" value="1"/>
</dbReference>
<evidence type="ECO:0000256" key="3">
    <source>
        <dbReference type="ARBA" id="ARBA00022729"/>
    </source>
</evidence>
<accession>A0A1Y0I4H4</accession>
<name>A0A1Y0I4H4_9GAMM</name>
<keyword evidence="3" id="KW-0732">Signal</keyword>
<organism evidence="7 8">
    <name type="scientific">Oleiphilus messinensis</name>
    <dbReference type="NCBI Taxonomy" id="141451"/>
    <lineage>
        <taxon>Bacteria</taxon>
        <taxon>Pseudomonadati</taxon>
        <taxon>Pseudomonadota</taxon>
        <taxon>Gammaproteobacteria</taxon>
        <taxon>Oceanospirillales</taxon>
        <taxon>Oleiphilaceae</taxon>
        <taxon>Oleiphilus</taxon>
    </lineage>
</organism>
<evidence type="ECO:0000259" key="6">
    <source>
        <dbReference type="Pfam" id="PF17188"/>
    </source>
</evidence>
<evidence type="ECO:0000256" key="1">
    <source>
        <dbReference type="ARBA" id="ARBA00004418"/>
    </source>
</evidence>
<evidence type="ECO:0000259" key="5">
    <source>
        <dbReference type="Pfam" id="PF03888"/>
    </source>
</evidence>
<comment type="subcellular location">
    <subcellularLocation>
        <location evidence="1">Periplasm</location>
    </subcellularLocation>
</comment>
<dbReference type="PIRSF" id="PIRSF005427">
    <property type="entry name" value="RseB"/>
    <property type="match status" value="1"/>
</dbReference>
<evidence type="ECO:0000256" key="4">
    <source>
        <dbReference type="ARBA" id="ARBA00022764"/>
    </source>
</evidence>
<dbReference type="Pfam" id="PF17188">
    <property type="entry name" value="MucB_RseB_C"/>
    <property type="match status" value="1"/>
</dbReference>
<keyword evidence="4" id="KW-0574">Periplasm</keyword>
<dbReference type="KEGG" id="ome:OLMES_1239"/>
<feature type="domain" description="MucB/RseB N-terminal" evidence="5">
    <location>
        <begin position="65"/>
        <end position="237"/>
    </location>
</feature>
<gene>
    <name evidence="7" type="ORF">OLMES_1239</name>
</gene>
<keyword evidence="8" id="KW-1185">Reference proteome</keyword>
<dbReference type="Gene3D" id="3.30.200.100">
    <property type="entry name" value="MucB/RseB, C-terminal domain"/>
    <property type="match status" value="1"/>
</dbReference>
<dbReference type="Gene3D" id="2.50.20.10">
    <property type="entry name" value="Lipoprotein localisation LolA/LolB/LppX"/>
    <property type="match status" value="1"/>
</dbReference>
<dbReference type="GO" id="GO:0030288">
    <property type="term" value="C:outer membrane-bounded periplasmic space"/>
    <property type="evidence" value="ECO:0007669"/>
    <property type="project" value="TreeGrafter"/>
</dbReference>
<dbReference type="CDD" id="cd16327">
    <property type="entry name" value="RseB"/>
    <property type="match status" value="1"/>
</dbReference>
<proteinExistence type="inferred from homology"/>
<sequence length="362" mass="39949">MMRLICRSLFGRLHQGVLVLAAVNLGLMVTFLPLTAHASVPKEPVALHDGDKSNSGERTQHQLRELILNIPTASREQNYRGTVVYFRGQTMNSLEVVHRWKEGLVQEKLVQLDGEMGEILRNGDEVICYLPNNQAVRLNQSVALSPLSSAALDAIKLEQHYTLASYGEDRVAGYGAHKVALMAKDKDRFSYLLWLENGSGLLLKSILMDAQGEMLERFQFSSLQLSVQISELELQPSLTVDVMKDKSNTGKMASTPTSGLLQSWKPGWLPMGYTQVEGKASYSERRANGWSQAYSDGLSSFTIFVELWSRDAMPEGGARVGATIAYGRKVELSKGAIQITVVGEIPAQTAMKVAEKVEFSLP</sequence>
<evidence type="ECO:0000313" key="7">
    <source>
        <dbReference type="EMBL" id="ARU55321.1"/>
    </source>
</evidence>
<dbReference type="InterPro" id="IPR033434">
    <property type="entry name" value="MucB/RseB_N"/>
</dbReference>
<dbReference type="InterPro" id="IPR005588">
    <property type="entry name" value="MucB_RseB"/>
</dbReference>
<dbReference type="GO" id="GO:0032885">
    <property type="term" value="P:regulation of polysaccharide biosynthetic process"/>
    <property type="evidence" value="ECO:0007669"/>
    <property type="project" value="TreeGrafter"/>
</dbReference>
<reference evidence="7 8" key="1">
    <citation type="submission" date="2017-05" db="EMBL/GenBank/DDBJ databases">
        <title>Genomic insights into alkan degradation activity of Oleiphilus messinensis.</title>
        <authorList>
            <person name="Kozyavkin S.A."/>
            <person name="Slesarev A.I."/>
            <person name="Golyshin P.N."/>
            <person name="Korzhenkov A."/>
            <person name="Golyshina O.N."/>
            <person name="Toshchakov S.V."/>
        </authorList>
    </citation>
    <scope>NUCLEOTIDE SEQUENCE [LARGE SCALE GENOMIC DNA]</scope>
    <source>
        <strain evidence="7 8">ME102</strain>
    </source>
</reference>
<dbReference type="PANTHER" id="PTHR38782">
    <property type="match status" value="1"/>
</dbReference>
<evidence type="ECO:0000313" key="8">
    <source>
        <dbReference type="Proteomes" id="UP000196027"/>
    </source>
</evidence>
<feature type="domain" description="MucB/RseB C-terminal" evidence="6">
    <location>
        <begin position="262"/>
        <end position="358"/>
    </location>
</feature>
<comment type="similarity">
    <text evidence="2">Belongs to the RseB family.</text>
</comment>
<dbReference type="RefSeq" id="WP_198343237.1">
    <property type="nucleotide sequence ID" value="NZ_CP021425.1"/>
</dbReference>
<dbReference type="AlphaFoldDB" id="A0A1Y0I4H4"/>
<protein>
    <submittedName>
        <fullName evidence="7">Sigma factor algU negative regulatory protein MucB</fullName>
    </submittedName>
</protein>
<dbReference type="InterPro" id="IPR038484">
    <property type="entry name" value="MucB/RseB_C_sf"/>
</dbReference>